<feature type="region of interest" description="Disordered" evidence="6">
    <location>
        <begin position="204"/>
        <end position="234"/>
    </location>
</feature>
<evidence type="ECO:0000313" key="8">
    <source>
        <dbReference type="EMBL" id="QKE89629.1"/>
    </source>
</evidence>
<organism evidence="8 9">
    <name type="scientific">Lichenicola cladoniae</name>
    <dbReference type="NCBI Taxonomy" id="1484109"/>
    <lineage>
        <taxon>Bacteria</taxon>
        <taxon>Pseudomonadati</taxon>
        <taxon>Pseudomonadota</taxon>
        <taxon>Alphaproteobacteria</taxon>
        <taxon>Acetobacterales</taxon>
        <taxon>Acetobacteraceae</taxon>
        <taxon>Lichenicola</taxon>
    </lineage>
</organism>
<dbReference type="PANTHER" id="PTHR21248:SF12">
    <property type="entry name" value="CARDIOLIPIN SYNTHASE C"/>
    <property type="match status" value="1"/>
</dbReference>
<dbReference type="GO" id="GO:0030572">
    <property type="term" value="F:phosphatidyltransferase activity"/>
    <property type="evidence" value="ECO:0007669"/>
    <property type="project" value="UniProtKB-ARBA"/>
</dbReference>
<dbReference type="GO" id="GO:0032049">
    <property type="term" value="P:cardiolipin biosynthetic process"/>
    <property type="evidence" value="ECO:0007669"/>
    <property type="project" value="UniProtKB-ARBA"/>
</dbReference>
<name>A0A6M8HMK3_9PROT</name>
<reference evidence="8 9" key="1">
    <citation type="journal article" date="2014" name="World J. Microbiol. Biotechnol.">
        <title>Biodiversity and physiological characteristics of Antarctic and Arctic lichens-associated bacteria.</title>
        <authorList>
            <person name="Lee Y.M."/>
            <person name="Kim E.H."/>
            <person name="Lee H.K."/>
            <person name="Hong S.G."/>
        </authorList>
    </citation>
    <scope>NUCLEOTIDE SEQUENCE [LARGE SCALE GENOMIC DNA]</scope>
    <source>
        <strain evidence="8 9">PAMC 26569</strain>
    </source>
</reference>
<sequence>MGKGSRRMGRDALLAHHRRLHGPVSRCPILDGNRVTLLPHGAAVVDAVMDAIEAAQEHVHLEYYTVDDVTLGGRSLFTLLERTARRGVEVALTWDAIGSGSTEDAAFDRLRRAGVRLLEYHSINPFKARFDIRMNDRNHRKLAVIDGRVAVMGGTNMSKVYETPASVGRGPDADHAFWIDNGVRIEGPAVAEVHALFFHTWDTQGGGQSPPLRGRDDPGPAARGNQHIRVAGSAPAERRPLYNQAMRAAIRGARSRIVLTTGYFVPSHREWKLLARAARRGVEVDLLLPGYSDVQAAVHAARALYGRLLRAGVRIHEVRDAMLHAKASTIDGVFTAIGSSNFDWRSVHYNNEIDAIVLGHETADAVEAMLRSQIETAYSIGYEEWRNRSKRELMLEFAARIWKRLM</sequence>
<dbReference type="RefSeq" id="WP_171834617.1">
    <property type="nucleotide sequence ID" value="NZ_CP053708.1"/>
</dbReference>
<feature type="domain" description="PLD phosphodiesterase" evidence="7">
    <location>
        <begin position="134"/>
        <end position="161"/>
    </location>
</feature>
<evidence type="ECO:0000313" key="9">
    <source>
        <dbReference type="Proteomes" id="UP000500767"/>
    </source>
</evidence>
<evidence type="ECO:0000256" key="6">
    <source>
        <dbReference type="SAM" id="MobiDB-lite"/>
    </source>
</evidence>
<dbReference type="GO" id="GO:0005576">
    <property type="term" value="C:extracellular region"/>
    <property type="evidence" value="ECO:0007669"/>
    <property type="project" value="UniProtKB-SubCell"/>
</dbReference>
<dbReference type="SUPFAM" id="SSF56024">
    <property type="entry name" value="Phospholipase D/nuclease"/>
    <property type="match status" value="2"/>
</dbReference>
<accession>A0A6M8HMK3</accession>
<dbReference type="CDD" id="cd09159">
    <property type="entry name" value="PLDc_ybhO_like_2"/>
    <property type="match status" value="1"/>
</dbReference>
<dbReference type="Gene3D" id="3.30.870.10">
    <property type="entry name" value="Endonuclease Chain A"/>
    <property type="match status" value="2"/>
</dbReference>
<evidence type="ECO:0000256" key="1">
    <source>
        <dbReference type="ARBA" id="ARBA00003145"/>
    </source>
</evidence>
<evidence type="ECO:0000256" key="2">
    <source>
        <dbReference type="ARBA" id="ARBA00004613"/>
    </source>
</evidence>
<dbReference type="Proteomes" id="UP000500767">
    <property type="component" value="Chromosome"/>
</dbReference>
<dbReference type="CDD" id="cd09110">
    <property type="entry name" value="PLDc_CLS_1"/>
    <property type="match status" value="1"/>
</dbReference>
<dbReference type="SMART" id="SM00155">
    <property type="entry name" value="PLDc"/>
    <property type="match status" value="2"/>
</dbReference>
<protein>
    <recommendedName>
        <fullName evidence="3">Phospholipase D</fullName>
    </recommendedName>
    <alternativeName>
        <fullName evidence="5">Choline phosphatase</fullName>
    </alternativeName>
</protein>
<comment type="function">
    <text evidence="1">Could be a virulence factor.</text>
</comment>
<keyword evidence="9" id="KW-1185">Reference proteome</keyword>
<dbReference type="EMBL" id="CP053708">
    <property type="protein sequence ID" value="QKE89629.1"/>
    <property type="molecule type" value="Genomic_DNA"/>
</dbReference>
<dbReference type="InterPro" id="IPR001736">
    <property type="entry name" value="PLipase_D/transphosphatidylase"/>
</dbReference>
<dbReference type="KEGG" id="lck:HN018_05820"/>
<dbReference type="AlphaFoldDB" id="A0A6M8HMK3"/>
<evidence type="ECO:0000256" key="4">
    <source>
        <dbReference type="ARBA" id="ARBA00022525"/>
    </source>
</evidence>
<dbReference type="PROSITE" id="PS50035">
    <property type="entry name" value="PLD"/>
    <property type="match status" value="2"/>
</dbReference>
<dbReference type="Pfam" id="PF13091">
    <property type="entry name" value="PLDc_2"/>
    <property type="match status" value="2"/>
</dbReference>
<evidence type="ECO:0000256" key="5">
    <source>
        <dbReference type="ARBA" id="ARBA00029594"/>
    </source>
</evidence>
<comment type="subcellular location">
    <subcellularLocation>
        <location evidence="2">Secreted</location>
    </subcellularLocation>
</comment>
<proteinExistence type="predicted"/>
<feature type="domain" description="PLD phosphodiesterase" evidence="7">
    <location>
        <begin position="319"/>
        <end position="346"/>
    </location>
</feature>
<evidence type="ECO:0000259" key="7">
    <source>
        <dbReference type="PROSITE" id="PS50035"/>
    </source>
</evidence>
<gene>
    <name evidence="8" type="ORF">HN018_05820</name>
</gene>
<dbReference type="InterPro" id="IPR025202">
    <property type="entry name" value="PLD-like_dom"/>
</dbReference>
<keyword evidence="4" id="KW-0964">Secreted</keyword>
<evidence type="ECO:0000256" key="3">
    <source>
        <dbReference type="ARBA" id="ARBA00018392"/>
    </source>
</evidence>
<dbReference type="PANTHER" id="PTHR21248">
    <property type="entry name" value="CARDIOLIPIN SYNTHASE"/>
    <property type="match status" value="1"/>
</dbReference>